<dbReference type="EMBL" id="JAFFHC010000005">
    <property type="protein sequence ID" value="KAK4675131.1"/>
    <property type="molecule type" value="Genomic_DNA"/>
</dbReference>
<evidence type="ECO:0000313" key="1">
    <source>
        <dbReference type="EMBL" id="KAK4675131.1"/>
    </source>
</evidence>
<keyword evidence="2" id="KW-1185">Reference proteome</keyword>
<comment type="caution">
    <text evidence="1">The sequence shown here is derived from an EMBL/GenBank/DDBJ whole genome shotgun (WGS) entry which is preliminary data.</text>
</comment>
<sequence>MTQCYQAKTDVKRREDVYLCSEWKHRIHSIIGHRLPDAIYRQFHKLQHPNSEVCRHTPDCISWSKMQKQYMRRKDEIDVKFQQIVRGSHPLVEDCFIRRDNRQLFPLSLTGLVSTCSPYYANQQCVQIKTHVVQTPHDQPWMTVIEILDRGGKQFVPRRGGMRGF</sequence>
<evidence type="ECO:0000313" key="2">
    <source>
        <dbReference type="Proteomes" id="UP001323617"/>
    </source>
</evidence>
<name>A0ABR0I4Q3_9PEZI</name>
<organism evidence="1 2">
    <name type="scientific">Podospora pseudoanserina</name>
    <dbReference type="NCBI Taxonomy" id="2609844"/>
    <lineage>
        <taxon>Eukaryota</taxon>
        <taxon>Fungi</taxon>
        <taxon>Dikarya</taxon>
        <taxon>Ascomycota</taxon>
        <taxon>Pezizomycotina</taxon>
        <taxon>Sordariomycetes</taxon>
        <taxon>Sordariomycetidae</taxon>
        <taxon>Sordariales</taxon>
        <taxon>Podosporaceae</taxon>
        <taxon>Podospora</taxon>
    </lineage>
</organism>
<accession>A0ABR0I4Q3</accession>
<dbReference type="GeneID" id="87961352"/>
<dbReference type="RefSeq" id="XP_062798601.1">
    <property type="nucleotide sequence ID" value="XM_062940690.1"/>
</dbReference>
<dbReference type="Proteomes" id="UP001323617">
    <property type="component" value="Unassembled WGS sequence"/>
</dbReference>
<gene>
    <name evidence="1" type="ORF">QC764_0074800</name>
</gene>
<proteinExistence type="predicted"/>
<protein>
    <submittedName>
        <fullName evidence="1">Uncharacterized protein</fullName>
    </submittedName>
</protein>
<reference evidence="1 2" key="1">
    <citation type="journal article" date="2023" name="bioRxiv">
        <title>High-quality genome assemblies of four members of thePodospora anserinaspecies complex.</title>
        <authorList>
            <person name="Ament-Velasquez S.L."/>
            <person name="Vogan A.A."/>
            <person name="Wallerman O."/>
            <person name="Hartmann F."/>
            <person name="Gautier V."/>
            <person name="Silar P."/>
            <person name="Giraud T."/>
            <person name="Johannesson H."/>
        </authorList>
    </citation>
    <scope>NUCLEOTIDE SEQUENCE [LARGE SCALE GENOMIC DNA]</scope>
    <source>
        <strain evidence="1 2">CBS 124.78</strain>
    </source>
</reference>